<gene>
    <name evidence="1" type="ORF">DASC09_035140</name>
</gene>
<reference evidence="1 2" key="1">
    <citation type="journal article" date="2023" name="Elife">
        <title>Identification of key yeast species and microbe-microbe interactions impacting larval growth of Drosophila in the wild.</title>
        <authorList>
            <person name="Mure A."/>
            <person name="Sugiura Y."/>
            <person name="Maeda R."/>
            <person name="Honda K."/>
            <person name="Sakurai N."/>
            <person name="Takahashi Y."/>
            <person name="Watada M."/>
            <person name="Katoh T."/>
            <person name="Gotoh A."/>
            <person name="Gotoh Y."/>
            <person name="Taniguchi I."/>
            <person name="Nakamura K."/>
            <person name="Hayashi T."/>
            <person name="Katayama T."/>
            <person name="Uemura T."/>
            <person name="Hattori Y."/>
        </authorList>
    </citation>
    <scope>NUCLEOTIDE SEQUENCE [LARGE SCALE GENOMIC DNA]</scope>
    <source>
        <strain evidence="1 2">SC-9</strain>
    </source>
</reference>
<dbReference type="GO" id="GO:0051865">
    <property type="term" value="P:protein autoubiquitination"/>
    <property type="evidence" value="ECO:0007669"/>
    <property type="project" value="TreeGrafter"/>
</dbReference>
<dbReference type="GO" id="GO:0000151">
    <property type="term" value="C:ubiquitin ligase complex"/>
    <property type="evidence" value="ECO:0007669"/>
    <property type="project" value="TreeGrafter"/>
</dbReference>
<organism evidence="1 2">
    <name type="scientific">Saccharomycopsis crataegensis</name>
    <dbReference type="NCBI Taxonomy" id="43959"/>
    <lineage>
        <taxon>Eukaryota</taxon>
        <taxon>Fungi</taxon>
        <taxon>Dikarya</taxon>
        <taxon>Ascomycota</taxon>
        <taxon>Saccharomycotina</taxon>
        <taxon>Saccharomycetes</taxon>
        <taxon>Saccharomycopsidaceae</taxon>
        <taxon>Saccharomycopsis</taxon>
    </lineage>
</organism>
<dbReference type="GO" id="GO:0043161">
    <property type="term" value="P:proteasome-mediated ubiquitin-dependent protein catabolic process"/>
    <property type="evidence" value="ECO:0007669"/>
    <property type="project" value="TreeGrafter"/>
</dbReference>
<accession>A0AAV5QN77</accession>
<name>A0AAV5QN77_9ASCO</name>
<sequence>MSCYIKYYTEYLPRISSVVVSIEILNHLAHIADIALVSPLELVLKFSDGHNDSIKLSHAVYHPYNKIAKSFLQFSPDDNCYTLKLKCMDKIEEINSRSQNYFMSFNDHYRWNAKYLNSMRKNDTEFKICCLNCRNEIINSSDINRMNELPSEIWSDMMDFWHCHKPHENGEHQEVDANKYSVLRPSQNSINIGLYYFSLNNGDAFNTGLNIDTETIDFEKNSNPVQCSKCEHVLGALDFKTNLIKLNKWNFKLIQSDKEEIFNPYSFAYSLIIDSINSSASRVFQVVNNNKIYGKTPYNGTVPNVLYIWVFNSGITASVTGLNLLEDCLKIYYSTSWEVLESERRVTNKRSFKNEIESEEIELQSDVMADLFEMLQRSNKNLPKNCKTMGKWELGLLPFEWKQ</sequence>
<dbReference type="GO" id="GO:0006513">
    <property type="term" value="P:protein monoubiquitination"/>
    <property type="evidence" value="ECO:0007669"/>
    <property type="project" value="TreeGrafter"/>
</dbReference>
<dbReference type="AlphaFoldDB" id="A0AAV5QN77"/>
<dbReference type="GO" id="GO:0030332">
    <property type="term" value="F:cyclin binding"/>
    <property type="evidence" value="ECO:0007669"/>
    <property type="project" value="TreeGrafter"/>
</dbReference>
<dbReference type="PANTHER" id="PTHR31531">
    <property type="entry name" value="E3 UBIQUITIN-PROTEIN LIGASE E3D FAMILY MEMBER"/>
    <property type="match status" value="1"/>
</dbReference>
<dbReference type="PANTHER" id="PTHR31531:SF2">
    <property type="entry name" value="E3 UBIQUITIN-PROTEIN LIGASE E3D"/>
    <property type="match status" value="1"/>
</dbReference>
<dbReference type="Pfam" id="PF09814">
    <property type="entry name" value="HECT_2"/>
    <property type="match status" value="1"/>
</dbReference>
<evidence type="ECO:0000313" key="2">
    <source>
        <dbReference type="Proteomes" id="UP001360560"/>
    </source>
</evidence>
<keyword evidence="2" id="KW-1185">Reference proteome</keyword>
<evidence type="ECO:0000313" key="1">
    <source>
        <dbReference type="EMBL" id="GMM36189.1"/>
    </source>
</evidence>
<dbReference type="InterPro" id="IPR019193">
    <property type="entry name" value="UBQ-conj_enz_E2-bd_prot"/>
</dbReference>
<dbReference type="EMBL" id="BTFZ01000011">
    <property type="protein sequence ID" value="GMM36189.1"/>
    <property type="molecule type" value="Genomic_DNA"/>
</dbReference>
<dbReference type="GO" id="GO:0005829">
    <property type="term" value="C:cytosol"/>
    <property type="evidence" value="ECO:0007669"/>
    <property type="project" value="TreeGrafter"/>
</dbReference>
<dbReference type="RefSeq" id="XP_064853185.1">
    <property type="nucleotide sequence ID" value="XM_064997113.1"/>
</dbReference>
<dbReference type="GO" id="GO:0000209">
    <property type="term" value="P:protein polyubiquitination"/>
    <property type="evidence" value="ECO:0007669"/>
    <property type="project" value="TreeGrafter"/>
</dbReference>
<dbReference type="GO" id="GO:0061630">
    <property type="term" value="F:ubiquitin protein ligase activity"/>
    <property type="evidence" value="ECO:0007669"/>
    <property type="project" value="TreeGrafter"/>
</dbReference>
<protein>
    <submittedName>
        <fullName evidence="1">Polyadenylation protein</fullName>
    </submittedName>
</protein>
<proteinExistence type="predicted"/>
<comment type="caution">
    <text evidence="1">The sequence shown here is derived from an EMBL/GenBank/DDBJ whole genome shotgun (WGS) entry which is preliminary data.</text>
</comment>
<dbReference type="GO" id="GO:0031624">
    <property type="term" value="F:ubiquitin conjugating enzyme binding"/>
    <property type="evidence" value="ECO:0007669"/>
    <property type="project" value="TreeGrafter"/>
</dbReference>
<dbReference type="GO" id="GO:0005634">
    <property type="term" value="C:nucleus"/>
    <property type="evidence" value="ECO:0007669"/>
    <property type="project" value="TreeGrafter"/>
</dbReference>
<dbReference type="Proteomes" id="UP001360560">
    <property type="component" value="Unassembled WGS sequence"/>
</dbReference>
<dbReference type="GeneID" id="90074164"/>